<name>A0A941F152_9BACT</name>
<dbReference type="Proteomes" id="UP000679220">
    <property type="component" value="Unassembled WGS sequence"/>
</dbReference>
<keyword evidence="4" id="KW-1185">Reference proteome</keyword>
<reference evidence="3" key="1">
    <citation type="journal article" date="2018" name="Int. J. Syst. Evol. Microbiol.">
        <title>Carboxylicivirga sediminis sp. nov., isolated from coastal sediment.</title>
        <authorList>
            <person name="Wang F.Q."/>
            <person name="Ren L.H."/>
            <person name="Zou R.J."/>
            <person name="Sun Y.Z."/>
            <person name="Liu X.J."/>
            <person name="Jiang F."/>
            <person name="Liu L.J."/>
        </authorList>
    </citation>
    <scope>NUCLEOTIDE SEQUENCE</scope>
    <source>
        <strain evidence="3">JR1</strain>
    </source>
</reference>
<evidence type="ECO:0000313" key="3">
    <source>
        <dbReference type="EMBL" id="MBR8534504.1"/>
    </source>
</evidence>
<evidence type="ECO:0000256" key="2">
    <source>
        <dbReference type="SAM" id="MobiDB-lite"/>
    </source>
</evidence>
<gene>
    <name evidence="3" type="ORF">KDU71_02960</name>
</gene>
<feature type="region of interest" description="Disordered" evidence="2">
    <location>
        <begin position="1"/>
        <end position="65"/>
    </location>
</feature>
<evidence type="ECO:0000313" key="4">
    <source>
        <dbReference type="Proteomes" id="UP000679220"/>
    </source>
</evidence>
<proteinExistence type="predicted"/>
<feature type="compositionally biased region" description="Low complexity" evidence="2">
    <location>
        <begin position="43"/>
        <end position="56"/>
    </location>
</feature>
<accession>A0A941F152</accession>
<dbReference type="EMBL" id="JAGTAR010000003">
    <property type="protein sequence ID" value="MBR8534504.1"/>
    <property type="molecule type" value="Genomic_DNA"/>
</dbReference>
<keyword evidence="1" id="KW-0175">Coiled coil</keyword>
<feature type="coiled-coil region" evidence="1">
    <location>
        <begin position="544"/>
        <end position="635"/>
    </location>
</feature>
<sequence length="636" mass="75433">MEAQDLNKPTNDGAGLNSDNQAENTPASNTPENEVPTPTESSTPEAAATDEPATETPQEEAIKLEPVDHIMLTKEELVKRLKSVLKDFPVEKIKEEVEAIKSAFYKKHAAEVEDLKRKFIESGEQEENFEAPADTFEVELKAYLKEFKERKAEFNKRLEEEKATNLQAKLDVIEGIKELINGQESLNETFQHFRELQEKWRNIGTIPQNRVHDLWETYNHTIENFYSYIKINKELRDLDLKKNREAKIELCEKAEKLLLEPTIVKAFKTLQKYHEQWREIGPVPREEKEEIWARFKEATSKINKRHQEYFEGLKDQLQKNLDAKTELCEKAEALSALELHSPKDWEAKSKELIELQTIWKTIGFAPKKDNNRIYERFRTACDSFFNNKRQFFKSYKSEQTENLQLKTELCIQAENMKDSTDWKRTTDEFVRIQKKWKEIGPVPRKQSDAIWKRFRTACDAFFDHKKKFFSKKDESQEENLKLKEALIEEVKVFEPSDNAEDNFQKLQDYQHRWNEIGHVPIKDKDRVNQEFRNHINKYFDNLNLNEFEKNVEKFRNKIENYKTEHADDRLTQERNKIINKLKQLENDITVWENNIGFFAKSKKSDALVRDFQHKIETGRRNIKLLNKKLDMLEDMD</sequence>
<organism evidence="3 4">
    <name type="scientific">Carboxylicivirga sediminis</name>
    <dbReference type="NCBI Taxonomy" id="2006564"/>
    <lineage>
        <taxon>Bacteria</taxon>
        <taxon>Pseudomonadati</taxon>
        <taxon>Bacteroidota</taxon>
        <taxon>Bacteroidia</taxon>
        <taxon>Marinilabiliales</taxon>
        <taxon>Marinilabiliaceae</taxon>
        <taxon>Carboxylicivirga</taxon>
    </lineage>
</organism>
<reference evidence="3" key="2">
    <citation type="submission" date="2021-04" db="EMBL/GenBank/DDBJ databases">
        <authorList>
            <person name="Zhang T."/>
            <person name="Zhang Y."/>
            <person name="Lu D."/>
            <person name="Zuo D."/>
            <person name="Du Z."/>
        </authorList>
    </citation>
    <scope>NUCLEOTIDE SEQUENCE</scope>
    <source>
        <strain evidence="3">JR1</strain>
    </source>
</reference>
<evidence type="ECO:0000256" key="1">
    <source>
        <dbReference type="SAM" id="Coils"/>
    </source>
</evidence>
<feature type="compositionally biased region" description="Polar residues" evidence="2">
    <location>
        <begin position="17"/>
        <end position="42"/>
    </location>
</feature>
<comment type="caution">
    <text evidence="3">The sequence shown here is derived from an EMBL/GenBank/DDBJ whole genome shotgun (WGS) entry which is preliminary data.</text>
</comment>
<protein>
    <submittedName>
        <fullName evidence="3">DUF349 domain-containing protein</fullName>
    </submittedName>
</protein>
<dbReference type="AlphaFoldDB" id="A0A941F152"/>
<dbReference type="RefSeq" id="WP_212188412.1">
    <property type="nucleotide sequence ID" value="NZ_JAGTAR010000003.1"/>
</dbReference>
<dbReference type="InterPro" id="IPR007139">
    <property type="entry name" value="DUF349"/>
</dbReference>
<dbReference type="Pfam" id="PF03993">
    <property type="entry name" value="DUF349"/>
    <property type="match status" value="5"/>
</dbReference>